<dbReference type="OMA" id="RTFSLEW"/>
<dbReference type="InterPro" id="IPR011856">
    <property type="entry name" value="tRNA_endonuc-like_dom_sf"/>
</dbReference>
<dbReference type="GeneTree" id="ENSGT00390000003912"/>
<dbReference type="GO" id="GO:0006397">
    <property type="term" value="P:mRNA processing"/>
    <property type="evidence" value="ECO:0007669"/>
    <property type="project" value="UniProtKB-KW"/>
</dbReference>
<dbReference type="EC" id="4.6.1.16" evidence="3 10"/>
<comment type="subcellular location">
    <subcellularLocation>
        <location evidence="1">Nucleus</location>
        <location evidence="1">Nucleolus</location>
    </subcellularLocation>
</comment>
<dbReference type="GO" id="GO:0005730">
    <property type="term" value="C:nucleolus"/>
    <property type="evidence" value="ECO:0007669"/>
    <property type="project" value="UniProtKB-SubCell"/>
</dbReference>
<comment type="similarity">
    <text evidence="2 10">Belongs to the tRNA-intron endonuclease family.</text>
</comment>
<dbReference type="GO" id="GO:0003676">
    <property type="term" value="F:nucleic acid binding"/>
    <property type="evidence" value="ECO:0007669"/>
    <property type="project" value="InterPro"/>
</dbReference>
<dbReference type="Proteomes" id="UP000018468">
    <property type="component" value="Linkage group LG14"/>
</dbReference>
<dbReference type="NCBIfam" id="TIGR00324">
    <property type="entry name" value="endA"/>
    <property type="match status" value="1"/>
</dbReference>
<keyword evidence="7 10" id="KW-0539">Nucleus</keyword>
<dbReference type="InterPro" id="IPR059049">
    <property type="entry name" value="TSEN34_N"/>
</dbReference>
<evidence type="ECO:0000256" key="5">
    <source>
        <dbReference type="ARBA" id="ARBA00022694"/>
    </source>
</evidence>
<feature type="domain" description="tRNA intron endonuclease catalytic" evidence="12">
    <location>
        <begin position="188"/>
        <end position="270"/>
    </location>
</feature>
<dbReference type="InterPro" id="IPR036167">
    <property type="entry name" value="tRNA_intron_Endo_cat-like_sf"/>
</dbReference>
<evidence type="ECO:0000256" key="2">
    <source>
        <dbReference type="ARBA" id="ARBA00008078"/>
    </source>
</evidence>
<dbReference type="CDD" id="cd22363">
    <property type="entry name" value="tRNA-intron_lyase_C"/>
    <property type="match status" value="1"/>
</dbReference>
<evidence type="ECO:0000256" key="10">
    <source>
        <dbReference type="PIRNR" id="PIRNR017250"/>
    </source>
</evidence>
<dbReference type="Bgee" id="ENSLOCG00000001887">
    <property type="expression patterns" value="Expressed in mesonephros and 13 other cell types or tissues"/>
</dbReference>
<dbReference type="Pfam" id="PF01974">
    <property type="entry name" value="tRNA_int_endo"/>
    <property type="match status" value="1"/>
</dbReference>
<keyword evidence="5 10" id="KW-0819">tRNA processing</keyword>
<dbReference type="EMBL" id="AHAT01022479">
    <property type="status" value="NOT_ANNOTATED_CDS"/>
    <property type="molecule type" value="Genomic_DNA"/>
</dbReference>
<evidence type="ECO:0000256" key="11">
    <source>
        <dbReference type="PIRSR" id="PIRSR017250-50"/>
    </source>
</evidence>
<dbReference type="GO" id="GO:0000379">
    <property type="term" value="P:tRNA-type intron splice site recognition and cleavage"/>
    <property type="evidence" value="ECO:0000318"/>
    <property type="project" value="GO_Central"/>
</dbReference>
<dbReference type="InterPro" id="IPR006676">
    <property type="entry name" value="tRNA_splic"/>
</dbReference>
<evidence type="ECO:0000256" key="3">
    <source>
        <dbReference type="ARBA" id="ARBA00012573"/>
    </source>
</evidence>
<keyword evidence="6 10" id="KW-0456">Lyase</keyword>
<evidence type="ECO:0000256" key="8">
    <source>
        <dbReference type="ARBA" id="ARBA00064779"/>
    </source>
</evidence>
<sequence length="279" mass="30938">TGTAAARVYLCGSTPLLWRAADVRGARERAGVVGTLIGSLARQPRQNLRLGRPAQLLPEEARLLRDTGRAVLVTAAPPEAEDGVRAEEVERYRERLQHSFLEQKKIALEDRKQVLQRVMNQKQKDGAAAGAEQPLRDRLSSLESSFTFPEAATAVQLCTARARLGYEPEERLLMPADWPQPRDERTEARYRVYRDLRRRGYYVTPAGKFGGDYLVYPGDPLRFHAHFIAVCLPPEAGTPLSDLLALSRLGSNVKKTVLLCSPGESGGVVYTSLQWSGMV</sequence>
<name>W5M1C9_LEPOC</name>
<reference evidence="15" key="1">
    <citation type="submission" date="2011-12" db="EMBL/GenBank/DDBJ databases">
        <title>The Draft Genome of Lepisosteus oculatus.</title>
        <authorList>
            <consortium name="The Broad Institute Genome Assembly &amp; Analysis Group"/>
            <consortium name="Computational R&amp;D Group"/>
            <consortium name="and Sequencing Platform"/>
            <person name="Di Palma F."/>
            <person name="Alfoldi J."/>
            <person name="Johnson J."/>
            <person name="Berlin A."/>
            <person name="Gnerre S."/>
            <person name="Jaffe D."/>
            <person name="MacCallum I."/>
            <person name="Young S."/>
            <person name="Walker B.J."/>
            <person name="Lander E.S."/>
            <person name="Lindblad-Toh K."/>
        </authorList>
    </citation>
    <scope>NUCLEOTIDE SEQUENCE [LARGE SCALE GENOMIC DNA]</scope>
</reference>
<reference evidence="14" key="3">
    <citation type="submission" date="2025-09" db="UniProtKB">
        <authorList>
            <consortium name="Ensembl"/>
        </authorList>
    </citation>
    <scope>IDENTIFICATION</scope>
</reference>
<dbReference type="PANTHER" id="PTHR13070:SF0">
    <property type="entry name" value="TRNA-SPLICING ENDONUCLEASE SUBUNIT SEN34"/>
    <property type="match status" value="1"/>
</dbReference>
<keyword evidence="4" id="KW-0507">mRNA processing</keyword>
<organism evidence="14 15">
    <name type="scientific">Lepisosteus oculatus</name>
    <name type="common">Spotted gar</name>
    <dbReference type="NCBI Taxonomy" id="7918"/>
    <lineage>
        <taxon>Eukaryota</taxon>
        <taxon>Metazoa</taxon>
        <taxon>Chordata</taxon>
        <taxon>Craniata</taxon>
        <taxon>Vertebrata</taxon>
        <taxon>Euteleostomi</taxon>
        <taxon>Actinopterygii</taxon>
        <taxon>Neopterygii</taxon>
        <taxon>Holostei</taxon>
        <taxon>Semionotiformes</taxon>
        <taxon>Lepisosteidae</taxon>
        <taxon>Lepisosteus</taxon>
    </lineage>
</organism>
<keyword evidence="15" id="KW-1185">Reference proteome</keyword>
<dbReference type="PANTHER" id="PTHR13070">
    <property type="entry name" value="TRNA-SPLICING ENDONUCLEASE SUBUNIT SEN34-RELATED"/>
    <property type="match status" value="1"/>
</dbReference>
<feature type="domain" description="TSEN34 N-terminal" evidence="13">
    <location>
        <begin position="7"/>
        <end position="74"/>
    </location>
</feature>
<feature type="active site" evidence="11">
    <location>
        <position position="255"/>
    </location>
</feature>
<dbReference type="GO" id="GO:0000213">
    <property type="term" value="F:tRNA-intron lyase activity"/>
    <property type="evidence" value="ECO:0000318"/>
    <property type="project" value="GO_Central"/>
</dbReference>
<evidence type="ECO:0000256" key="6">
    <source>
        <dbReference type="ARBA" id="ARBA00023239"/>
    </source>
</evidence>
<dbReference type="Pfam" id="PF26577">
    <property type="entry name" value="TSEN34_N"/>
    <property type="match status" value="1"/>
</dbReference>
<dbReference type="PIRSF" id="PIRSF017250">
    <property type="entry name" value="tRNA_splic_SEN34"/>
    <property type="match status" value="1"/>
</dbReference>
<dbReference type="InterPro" id="IPR016690">
    <property type="entry name" value="TSEN34"/>
</dbReference>
<dbReference type="FunCoup" id="W5M1C9">
    <property type="interactions" value="378"/>
</dbReference>
<evidence type="ECO:0000313" key="14">
    <source>
        <dbReference type="Ensembl" id="ENSLOCP00000002186.1"/>
    </source>
</evidence>
<evidence type="ECO:0000256" key="9">
    <source>
        <dbReference type="ARBA" id="ARBA00070870"/>
    </source>
</evidence>
<comment type="subunit">
    <text evidence="8">tRNA splicing endonuclease is a heterotetramer composed of TSEN2, TSEN15, TSEN34/LENG5 and TSEN54. tRNA splicing endonuclease complex also contains proteins of the pre-mRNA 3'-end processing machinery such as CLP1, CPSF1, CPSF4 and CSTF2.</text>
</comment>
<protein>
    <recommendedName>
        <fullName evidence="9 10">tRNA-splicing endonuclease subunit Sen34</fullName>
        <ecNumber evidence="3 10">4.6.1.16</ecNumber>
    </recommendedName>
</protein>
<evidence type="ECO:0000256" key="1">
    <source>
        <dbReference type="ARBA" id="ARBA00004604"/>
    </source>
</evidence>
<evidence type="ECO:0000256" key="7">
    <source>
        <dbReference type="ARBA" id="ARBA00023242"/>
    </source>
</evidence>
<evidence type="ECO:0000256" key="4">
    <source>
        <dbReference type="ARBA" id="ARBA00022664"/>
    </source>
</evidence>
<dbReference type="InParanoid" id="W5M1C9"/>
<dbReference type="HOGENOM" id="CLU_049366_2_1_1"/>
<reference evidence="14" key="2">
    <citation type="submission" date="2025-08" db="UniProtKB">
        <authorList>
            <consortium name="Ensembl"/>
        </authorList>
    </citation>
    <scope>IDENTIFICATION</scope>
</reference>
<feature type="active site" evidence="11">
    <location>
        <position position="216"/>
    </location>
</feature>
<dbReference type="SUPFAM" id="SSF53032">
    <property type="entry name" value="tRNA-intron endonuclease catalytic domain-like"/>
    <property type="match status" value="1"/>
</dbReference>
<feature type="active site" evidence="11">
    <location>
        <position position="224"/>
    </location>
</feature>
<dbReference type="eggNOG" id="KOG4133">
    <property type="taxonomic scope" value="Eukaryota"/>
</dbReference>
<evidence type="ECO:0000313" key="15">
    <source>
        <dbReference type="Proteomes" id="UP000018468"/>
    </source>
</evidence>
<dbReference type="Gene3D" id="3.40.1350.10">
    <property type="match status" value="1"/>
</dbReference>
<dbReference type="AlphaFoldDB" id="W5M1C9"/>
<comment type="function">
    <text evidence="10">Constitutes one of the two catalytic subunit of the tRNA-splicing endonuclease complex, a complex responsible for identification and cleavage of the splice sites in pre-tRNA. It cleaves pre-tRNA at the 5'- and 3'-splice sites to release the intron. The products are an intron and two tRNA half-molecules bearing 2',3'-cyclic phosphate and 5'-OH termini. There are no conserved sequences at the splice sites, but the intron is invariably located at the same site in the gene, placing the splice sites an invariant distance from the constant structural features of the tRNA body.</text>
</comment>
<accession>W5M1C9</accession>
<evidence type="ECO:0000259" key="12">
    <source>
        <dbReference type="Pfam" id="PF01974"/>
    </source>
</evidence>
<evidence type="ECO:0000259" key="13">
    <source>
        <dbReference type="Pfam" id="PF26577"/>
    </source>
</evidence>
<dbReference type="InterPro" id="IPR006677">
    <property type="entry name" value="tRNA_intron_Endonuc_cat-like"/>
</dbReference>
<dbReference type="GO" id="GO:0000214">
    <property type="term" value="C:tRNA-intron endonuclease complex"/>
    <property type="evidence" value="ECO:0007669"/>
    <property type="project" value="UniProtKB-UniRule"/>
</dbReference>
<dbReference type="Ensembl" id="ENSLOCT00000002191.1">
    <property type="protein sequence ID" value="ENSLOCP00000002186.1"/>
    <property type="gene ID" value="ENSLOCG00000001887.1"/>
</dbReference>
<dbReference type="FunFam" id="3.40.1350.10:FF:000002">
    <property type="entry name" value="tRNA-splicing endonuclease subunit Sen34"/>
    <property type="match status" value="1"/>
</dbReference>
<proteinExistence type="inferred from homology"/>
<dbReference type="STRING" id="7918.ENSLOCP00000002186"/>